<gene>
    <name evidence="1" type="ORF">K402DRAFT_6823</name>
</gene>
<name>A0A6G1HGU7_9PEZI</name>
<sequence>MMVAGSIGAVVASIRNAFAPATLSWTRLAISTAYDRSEFASLKKDIEELISVLEPGLEQLLLSFDSADHDDEPFDCTQLERHAGTLKTLALYERELANDFAHLALDYESLSRLSLPNLTQLLLSLNSIVPQRLSDHRFVRELDMLQRSPSLKTIFIHTFDQVSPPHQSQSLKEKNQTYANNIVKYLFNKSICPELKIVVVELEDKTRKASSAYDPRCYYAVHAIPDPYHSGKSTVEARPIKRYDIKYLEPESDVIYFNPGAGARTRRGRPSFAF</sequence>
<dbReference type="AlphaFoldDB" id="A0A6G1HGU7"/>
<keyword evidence="2" id="KW-1185">Reference proteome</keyword>
<organism evidence="1 2">
    <name type="scientific">Aulographum hederae CBS 113979</name>
    <dbReference type="NCBI Taxonomy" id="1176131"/>
    <lineage>
        <taxon>Eukaryota</taxon>
        <taxon>Fungi</taxon>
        <taxon>Dikarya</taxon>
        <taxon>Ascomycota</taxon>
        <taxon>Pezizomycotina</taxon>
        <taxon>Dothideomycetes</taxon>
        <taxon>Pleosporomycetidae</taxon>
        <taxon>Aulographales</taxon>
        <taxon>Aulographaceae</taxon>
    </lineage>
</organism>
<dbReference type="EMBL" id="ML977137">
    <property type="protein sequence ID" value="KAF1992461.1"/>
    <property type="molecule type" value="Genomic_DNA"/>
</dbReference>
<dbReference type="Proteomes" id="UP000800041">
    <property type="component" value="Unassembled WGS sequence"/>
</dbReference>
<evidence type="ECO:0000313" key="2">
    <source>
        <dbReference type="Proteomes" id="UP000800041"/>
    </source>
</evidence>
<reference evidence="1" key="1">
    <citation type="journal article" date="2020" name="Stud. Mycol.">
        <title>101 Dothideomycetes genomes: a test case for predicting lifestyles and emergence of pathogens.</title>
        <authorList>
            <person name="Haridas S."/>
            <person name="Albert R."/>
            <person name="Binder M."/>
            <person name="Bloem J."/>
            <person name="Labutti K."/>
            <person name="Salamov A."/>
            <person name="Andreopoulos B."/>
            <person name="Baker S."/>
            <person name="Barry K."/>
            <person name="Bills G."/>
            <person name="Bluhm B."/>
            <person name="Cannon C."/>
            <person name="Castanera R."/>
            <person name="Culley D."/>
            <person name="Daum C."/>
            <person name="Ezra D."/>
            <person name="Gonzalez J."/>
            <person name="Henrissat B."/>
            <person name="Kuo A."/>
            <person name="Liang C."/>
            <person name="Lipzen A."/>
            <person name="Lutzoni F."/>
            <person name="Magnuson J."/>
            <person name="Mondo S."/>
            <person name="Nolan M."/>
            <person name="Ohm R."/>
            <person name="Pangilinan J."/>
            <person name="Park H.-J."/>
            <person name="Ramirez L."/>
            <person name="Alfaro M."/>
            <person name="Sun H."/>
            <person name="Tritt A."/>
            <person name="Yoshinaga Y."/>
            <person name="Zwiers L.-H."/>
            <person name="Turgeon B."/>
            <person name="Goodwin S."/>
            <person name="Spatafora J."/>
            <person name="Crous P."/>
            <person name="Grigoriev I."/>
        </authorList>
    </citation>
    <scope>NUCLEOTIDE SEQUENCE</scope>
    <source>
        <strain evidence="1">CBS 113979</strain>
    </source>
</reference>
<evidence type="ECO:0000313" key="1">
    <source>
        <dbReference type="EMBL" id="KAF1992461.1"/>
    </source>
</evidence>
<protein>
    <submittedName>
        <fullName evidence="1">Uncharacterized protein</fullName>
    </submittedName>
</protein>
<proteinExistence type="predicted"/>
<accession>A0A6G1HGU7</accession>